<protein>
    <submittedName>
        <fullName evidence="1 2">Adenylate kinase</fullName>
    </submittedName>
</protein>
<gene>
    <name evidence="1" type="ORF">BG36_10995</name>
    <name evidence="2" type="ORF">DES43_12722</name>
</gene>
<dbReference type="PANTHER" id="PTHR37816:SF2">
    <property type="entry name" value="DNA TOPOLOGY MODULATION PROTEIN FLAR-RELATED PROTEIN"/>
    <property type="match status" value="1"/>
</dbReference>
<dbReference type="HOGENOM" id="CLU_103067_0_0_5"/>
<comment type="caution">
    <text evidence="1">The sequence shown here is derived from an EMBL/GenBank/DDBJ whole genome shotgun (WGS) entry which is preliminary data.</text>
</comment>
<dbReference type="PANTHER" id="PTHR37816">
    <property type="entry name" value="YALI0E33011P"/>
    <property type="match status" value="1"/>
</dbReference>
<evidence type="ECO:0000313" key="1">
    <source>
        <dbReference type="EMBL" id="EXL03956.1"/>
    </source>
</evidence>
<dbReference type="GO" id="GO:0016301">
    <property type="term" value="F:kinase activity"/>
    <property type="evidence" value="ECO:0007669"/>
    <property type="project" value="UniProtKB-KW"/>
</dbReference>
<dbReference type="PATRIC" id="fig|69279.3.peg.3293"/>
<dbReference type="SUPFAM" id="SSF52540">
    <property type="entry name" value="P-loop containing nucleoside triphosphate hydrolases"/>
    <property type="match status" value="1"/>
</dbReference>
<dbReference type="EMBL" id="SNZF01000027">
    <property type="protein sequence ID" value="TDR32444.1"/>
    <property type="molecule type" value="Genomic_DNA"/>
</dbReference>
<name>A0A011UCZ1_9HYPH</name>
<dbReference type="RefSeq" id="WP_035028984.1">
    <property type="nucleotide sequence ID" value="NZ_KK073895.1"/>
</dbReference>
<dbReference type="Gene3D" id="3.40.50.300">
    <property type="entry name" value="P-loop containing nucleotide triphosphate hydrolases"/>
    <property type="match status" value="1"/>
</dbReference>
<accession>A0A011UCZ1</accession>
<dbReference type="eggNOG" id="COG0563">
    <property type="taxonomic scope" value="Bacteria"/>
</dbReference>
<keyword evidence="1" id="KW-0808">Transferase</keyword>
<dbReference type="EMBL" id="JENY01000023">
    <property type="protein sequence ID" value="EXL03956.1"/>
    <property type="molecule type" value="Genomic_DNA"/>
</dbReference>
<dbReference type="NCBIfam" id="NF004861">
    <property type="entry name" value="PRK06217.1"/>
    <property type="match status" value="1"/>
</dbReference>
<dbReference type="AlphaFoldDB" id="A0A011UCZ1"/>
<dbReference type="Proteomes" id="UP000294958">
    <property type="component" value="Unassembled WGS sequence"/>
</dbReference>
<dbReference type="Proteomes" id="UP000019849">
    <property type="component" value="Unassembled WGS sequence"/>
</dbReference>
<sequence>MHGRPKIYITGASCSGVSTLGAALTKRFDIPHIDVDDFYWMPTDPPFSVKRPPEERVKLIAEQQAAPQGWILTGSFIGWGEALIRDVDLIVFLYTPTAIRLQRLDQREAARHGERILPGGDMHEAHVAFRTWASGYDDPQFTGRNLAQHERWLGQQTAPVLRLQGEKPIDELADVVASEIAIIGERAGS</sequence>
<keyword evidence="4" id="KW-1185">Reference proteome</keyword>
<reference evidence="2 4" key="2">
    <citation type="submission" date="2019-03" db="EMBL/GenBank/DDBJ databases">
        <title>Genomic Encyclopedia of Type Strains, Phase IV (KMG-IV): sequencing the most valuable type-strain genomes for metagenomic binning, comparative biology and taxonomic classification.</title>
        <authorList>
            <person name="Goeker M."/>
        </authorList>
    </citation>
    <scope>NUCLEOTIDE SEQUENCE [LARGE SCALE GENOMIC DNA]</scope>
    <source>
        <strain evidence="2 4">DSM 11603</strain>
    </source>
</reference>
<keyword evidence="1" id="KW-0418">Kinase</keyword>
<reference evidence="1 3" key="1">
    <citation type="submission" date="2014-02" db="EMBL/GenBank/DDBJ databases">
        <title>Aquamicrobium defluvii Genome sequencing.</title>
        <authorList>
            <person name="Wang X."/>
        </authorList>
    </citation>
    <scope>NUCLEOTIDE SEQUENCE [LARGE SCALE GENOMIC DNA]</scope>
    <source>
        <strain evidence="1 3">W13Z1</strain>
    </source>
</reference>
<evidence type="ECO:0000313" key="2">
    <source>
        <dbReference type="EMBL" id="TDR32444.1"/>
    </source>
</evidence>
<dbReference type="STRING" id="69279.BG36_10995"/>
<evidence type="ECO:0000313" key="4">
    <source>
        <dbReference type="Proteomes" id="UP000294958"/>
    </source>
</evidence>
<evidence type="ECO:0000313" key="3">
    <source>
        <dbReference type="Proteomes" id="UP000019849"/>
    </source>
</evidence>
<dbReference type="InterPro" id="IPR027417">
    <property type="entry name" value="P-loop_NTPase"/>
</dbReference>
<proteinExistence type="predicted"/>
<dbReference type="InterPro" id="IPR052922">
    <property type="entry name" value="Cytidylate_Kinase-2"/>
</dbReference>
<organism evidence="1 3">
    <name type="scientific">Aquamicrobium defluvii</name>
    <dbReference type="NCBI Taxonomy" id="69279"/>
    <lineage>
        <taxon>Bacteria</taxon>
        <taxon>Pseudomonadati</taxon>
        <taxon>Pseudomonadota</taxon>
        <taxon>Alphaproteobacteria</taxon>
        <taxon>Hyphomicrobiales</taxon>
        <taxon>Phyllobacteriaceae</taxon>
        <taxon>Aquamicrobium</taxon>
    </lineage>
</organism>
<dbReference type="OrthoDB" id="5508973at2"/>